<evidence type="ECO:0000313" key="2">
    <source>
        <dbReference type="EMBL" id="KAF7283217.1"/>
    </source>
</evidence>
<evidence type="ECO:0000256" key="1">
    <source>
        <dbReference type="SAM" id="MobiDB-lite"/>
    </source>
</evidence>
<feature type="region of interest" description="Disordered" evidence="1">
    <location>
        <begin position="75"/>
        <end position="98"/>
    </location>
</feature>
<evidence type="ECO:0000313" key="3">
    <source>
        <dbReference type="Proteomes" id="UP000625711"/>
    </source>
</evidence>
<comment type="caution">
    <text evidence="2">The sequence shown here is derived from an EMBL/GenBank/DDBJ whole genome shotgun (WGS) entry which is preliminary data.</text>
</comment>
<sequence length="132" mass="14613">MDVPVRVRPGSSSLGNYECRLRNPNHLLDVIWIHAEELFDHASAIYQADRAWQKKESPTENTTCCTTVALSDGRKTVRDGRAGQGGGGGRPKSDQITRSIKSVRLTGTQVWKGWRNAPEKTPEHLCGPGELF</sequence>
<accession>A0A834ILK5</accession>
<dbReference type="AlphaFoldDB" id="A0A834ILK5"/>
<keyword evidence="3" id="KW-1185">Reference proteome</keyword>
<reference evidence="2" key="1">
    <citation type="submission" date="2020-08" db="EMBL/GenBank/DDBJ databases">
        <title>Genome sequencing and assembly of the red palm weevil Rhynchophorus ferrugineus.</title>
        <authorList>
            <person name="Dias G.B."/>
            <person name="Bergman C.M."/>
            <person name="Manee M."/>
        </authorList>
    </citation>
    <scope>NUCLEOTIDE SEQUENCE</scope>
    <source>
        <strain evidence="2">AA-2017</strain>
        <tissue evidence="2">Whole larva</tissue>
    </source>
</reference>
<name>A0A834ILK5_RHYFE</name>
<dbReference type="EMBL" id="JAACXV010000127">
    <property type="protein sequence ID" value="KAF7283217.1"/>
    <property type="molecule type" value="Genomic_DNA"/>
</dbReference>
<dbReference type="Proteomes" id="UP000625711">
    <property type="component" value="Unassembled WGS sequence"/>
</dbReference>
<gene>
    <name evidence="2" type="ORF">GWI33_001142</name>
</gene>
<proteinExistence type="predicted"/>
<organism evidence="2 3">
    <name type="scientific">Rhynchophorus ferrugineus</name>
    <name type="common">Red palm weevil</name>
    <name type="synonym">Curculio ferrugineus</name>
    <dbReference type="NCBI Taxonomy" id="354439"/>
    <lineage>
        <taxon>Eukaryota</taxon>
        <taxon>Metazoa</taxon>
        <taxon>Ecdysozoa</taxon>
        <taxon>Arthropoda</taxon>
        <taxon>Hexapoda</taxon>
        <taxon>Insecta</taxon>
        <taxon>Pterygota</taxon>
        <taxon>Neoptera</taxon>
        <taxon>Endopterygota</taxon>
        <taxon>Coleoptera</taxon>
        <taxon>Polyphaga</taxon>
        <taxon>Cucujiformia</taxon>
        <taxon>Curculionidae</taxon>
        <taxon>Dryophthorinae</taxon>
        <taxon>Rhynchophorus</taxon>
    </lineage>
</organism>
<protein>
    <submittedName>
        <fullName evidence="2">Uncharacterized protein</fullName>
    </submittedName>
</protein>